<keyword evidence="2" id="KW-1185">Reference proteome</keyword>
<evidence type="ECO:0000313" key="1">
    <source>
        <dbReference type="EMBL" id="KAH8017931.1"/>
    </source>
</evidence>
<evidence type="ECO:0000313" key="2">
    <source>
        <dbReference type="Proteomes" id="UP000827872"/>
    </source>
</evidence>
<reference evidence="1" key="1">
    <citation type="submission" date="2021-08" db="EMBL/GenBank/DDBJ databases">
        <title>The first chromosome-level gecko genome reveals the dynamic sex chromosomes of Neotropical dwarf geckos (Sphaerodactylidae: Sphaerodactylus).</title>
        <authorList>
            <person name="Pinto B.J."/>
            <person name="Keating S.E."/>
            <person name="Gamble T."/>
        </authorList>
    </citation>
    <scope>NUCLEOTIDE SEQUENCE</scope>
    <source>
        <strain evidence="1">TG3544</strain>
    </source>
</reference>
<comment type="caution">
    <text evidence="1">The sequence shown here is derived from an EMBL/GenBank/DDBJ whole genome shotgun (WGS) entry which is preliminary data.</text>
</comment>
<sequence length="134" mass="15485">MGNKKKRCQKGDCKKAGKTAVSGQNGDSAHFVQGPFTVGDFSFEQKTTEKLHCKSRSCALNSVWQNRDEEWNFSQEYDPELIKEEKRKEVEEEIRVQVDELMRQELKNLKLAVDREAEKKGKKGKKGKEHIRAQ</sequence>
<dbReference type="EMBL" id="CM037614">
    <property type="protein sequence ID" value="KAH8017931.1"/>
    <property type="molecule type" value="Genomic_DNA"/>
</dbReference>
<organism evidence="1 2">
    <name type="scientific">Sphaerodactylus townsendi</name>
    <dbReference type="NCBI Taxonomy" id="933632"/>
    <lineage>
        <taxon>Eukaryota</taxon>
        <taxon>Metazoa</taxon>
        <taxon>Chordata</taxon>
        <taxon>Craniata</taxon>
        <taxon>Vertebrata</taxon>
        <taxon>Euteleostomi</taxon>
        <taxon>Lepidosauria</taxon>
        <taxon>Squamata</taxon>
        <taxon>Bifurcata</taxon>
        <taxon>Gekkota</taxon>
        <taxon>Sphaerodactylidae</taxon>
        <taxon>Sphaerodactylus</taxon>
    </lineage>
</organism>
<gene>
    <name evidence="1" type="ORF">K3G42_033227</name>
</gene>
<protein>
    <submittedName>
        <fullName evidence="1">Uncharacterized protein</fullName>
    </submittedName>
</protein>
<proteinExistence type="predicted"/>
<name>A0ACB8GF86_9SAUR</name>
<dbReference type="Proteomes" id="UP000827872">
    <property type="component" value="Linkage Group LG01"/>
</dbReference>
<accession>A0ACB8GF86</accession>